<sequence>MKYLKKILLNTLLFSVIQCDLLKREKGSIDDFSDYSKIKDLIEDISKDYDNSFNTIFKDGPIYKGEGTAYGSSTNGGSCMFPAKEFYKDMMYAALNNDQYINDLGCGACAVVISTSRPYKPIRVRIIDRCSECKHGDLDFSDKAYKALTNESPGRVKITWSLIPCDISIESYSALVQPDSKIKFKFKTGSTSYWTEFQIYNTRYPVAKCSVKIKDKYISLKRRDHNYWYREDNSSMGSGSFTFKVELADGTIIDATDVELKVPDNDEDGVYSTGKQTVTGGTKKSSFWKKLFKTILLIIIIILVVGFTLGLSIILYNKYARQKIEASTGKSLPPIPVPKSILNSRSFI</sequence>
<keyword evidence="5" id="KW-1185">Reference proteome</keyword>
<accession>A0A1Y1XH46</accession>
<feature type="signal peptide" evidence="3">
    <location>
        <begin position="1"/>
        <end position="19"/>
    </location>
</feature>
<keyword evidence="2" id="KW-1133">Transmembrane helix</keyword>
<evidence type="ECO:0008006" key="6">
    <source>
        <dbReference type="Google" id="ProtNLM"/>
    </source>
</evidence>
<dbReference type="InterPro" id="IPR036749">
    <property type="entry name" value="Expansin_CBD_sf"/>
</dbReference>
<evidence type="ECO:0000313" key="4">
    <source>
        <dbReference type="EMBL" id="ORX85080.1"/>
    </source>
</evidence>
<dbReference type="InterPro" id="IPR036908">
    <property type="entry name" value="RlpA-like_sf"/>
</dbReference>
<protein>
    <recommendedName>
        <fullName evidence="6">RlpA-like protein double-psi beta-barrel domain-containing protein</fullName>
    </recommendedName>
</protein>
<proteinExistence type="predicted"/>
<dbReference type="Gene3D" id="2.60.40.760">
    <property type="entry name" value="Expansin, cellulose-binding-like domain"/>
    <property type="match status" value="1"/>
</dbReference>
<dbReference type="AlphaFoldDB" id="A0A1Y1XH46"/>
<name>A0A1Y1XH46_9FUNG</name>
<dbReference type="Proteomes" id="UP000193944">
    <property type="component" value="Unassembled WGS sequence"/>
</dbReference>
<organism evidence="4 5">
    <name type="scientific">Anaeromyces robustus</name>
    <dbReference type="NCBI Taxonomy" id="1754192"/>
    <lineage>
        <taxon>Eukaryota</taxon>
        <taxon>Fungi</taxon>
        <taxon>Fungi incertae sedis</taxon>
        <taxon>Chytridiomycota</taxon>
        <taxon>Chytridiomycota incertae sedis</taxon>
        <taxon>Neocallimastigomycetes</taxon>
        <taxon>Neocallimastigales</taxon>
        <taxon>Neocallimastigaceae</taxon>
        <taxon>Anaeromyces</taxon>
    </lineage>
</organism>
<feature type="chain" id="PRO_5012124020" description="RlpA-like protein double-psi beta-barrel domain-containing protein" evidence="3">
    <location>
        <begin position="20"/>
        <end position="348"/>
    </location>
</feature>
<reference evidence="4 5" key="1">
    <citation type="submission" date="2016-08" db="EMBL/GenBank/DDBJ databases">
        <title>A Parts List for Fungal Cellulosomes Revealed by Comparative Genomics.</title>
        <authorList>
            <consortium name="DOE Joint Genome Institute"/>
            <person name="Haitjema C.H."/>
            <person name="Gilmore S.P."/>
            <person name="Henske J.K."/>
            <person name="Solomon K.V."/>
            <person name="De Groot R."/>
            <person name="Kuo A."/>
            <person name="Mondo S.J."/>
            <person name="Salamov A.A."/>
            <person name="Labutti K."/>
            <person name="Zhao Z."/>
            <person name="Chiniquy J."/>
            <person name="Barry K."/>
            <person name="Brewer H.M."/>
            <person name="Purvine S.O."/>
            <person name="Wright A.T."/>
            <person name="Boxma B."/>
            <person name="Van Alen T."/>
            <person name="Hackstein J.H."/>
            <person name="Baker S.E."/>
            <person name="Grigoriev I.V."/>
            <person name="O'Malley M.A."/>
        </authorList>
    </citation>
    <scope>NUCLEOTIDE SEQUENCE [LARGE SCALE GENOMIC DNA]</scope>
    <source>
        <strain evidence="4 5">S4</strain>
    </source>
</reference>
<comment type="caution">
    <text evidence="4">The sequence shown here is derived from an EMBL/GenBank/DDBJ whole genome shotgun (WGS) entry which is preliminary data.</text>
</comment>
<evidence type="ECO:0000313" key="5">
    <source>
        <dbReference type="Proteomes" id="UP000193944"/>
    </source>
</evidence>
<dbReference type="EMBL" id="MCFG01000041">
    <property type="protein sequence ID" value="ORX85080.1"/>
    <property type="molecule type" value="Genomic_DNA"/>
</dbReference>
<dbReference type="STRING" id="1754192.A0A1Y1XH46"/>
<dbReference type="Gene3D" id="2.40.40.10">
    <property type="entry name" value="RlpA-like domain"/>
    <property type="match status" value="1"/>
</dbReference>
<dbReference type="InterPro" id="IPR051477">
    <property type="entry name" value="Expansin_CellWall"/>
</dbReference>
<gene>
    <name evidence="4" type="ORF">BCR32DRAFT_290936</name>
</gene>
<dbReference type="SUPFAM" id="SSF49590">
    <property type="entry name" value="PHL pollen allergen"/>
    <property type="match status" value="1"/>
</dbReference>
<feature type="transmembrane region" description="Helical" evidence="2">
    <location>
        <begin position="295"/>
        <end position="316"/>
    </location>
</feature>
<keyword evidence="1 3" id="KW-0732">Signal</keyword>
<reference evidence="4 5" key="2">
    <citation type="submission" date="2016-08" db="EMBL/GenBank/DDBJ databases">
        <title>Pervasive Adenine N6-methylation of Active Genes in Fungi.</title>
        <authorList>
            <consortium name="DOE Joint Genome Institute"/>
            <person name="Mondo S.J."/>
            <person name="Dannebaum R.O."/>
            <person name="Kuo R.C."/>
            <person name="Labutti K."/>
            <person name="Haridas S."/>
            <person name="Kuo A."/>
            <person name="Salamov A."/>
            <person name="Ahrendt S.R."/>
            <person name="Lipzen A."/>
            <person name="Sullivan W."/>
            <person name="Andreopoulos W.B."/>
            <person name="Clum A."/>
            <person name="Lindquist E."/>
            <person name="Daum C."/>
            <person name="Ramamoorthy G.K."/>
            <person name="Gryganskyi A."/>
            <person name="Culley D."/>
            <person name="Magnuson J.K."/>
            <person name="James T.Y."/>
            <person name="O'Malley M.A."/>
            <person name="Stajich J.E."/>
            <person name="Spatafora J.W."/>
            <person name="Visel A."/>
            <person name="Grigoriev I.V."/>
        </authorList>
    </citation>
    <scope>NUCLEOTIDE SEQUENCE [LARGE SCALE GENOMIC DNA]</scope>
    <source>
        <strain evidence="4 5">S4</strain>
    </source>
</reference>
<keyword evidence="2" id="KW-0472">Membrane</keyword>
<dbReference type="InterPro" id="IPR049818">
    <property type="entry name" value="Expansin_EXLX1-like"/>
</dbReference>
<keyword evidence="2" id="KW-0812">Transmembrane</keyword>
<dbReference type="PANTHER" id="PTHR31836:SF21">
    <property type="entry name" value="EXPANSIN-LIKE PROTEIN 7"/>
    <property type="match status" value="1"/>
</dbReference>
<dbReference type="OrthoDB" id="406505at2759"/>
<evidence type="ECO:0000256" key="1">
    <source>
        <dbReference type="ARBA" id="ARBA00022729"/>
    </source>
</evidence>
<evidence type="ECO:0000256" key="3">
    <source>
        <dbReference type="SAM" id="SignalP"/>
    </source>
</evidence>
<evidence type="ECO:0000256" key="2">
    <source>
        <dbReference type="SAM" id="Phobius"/>
    </source>
</evidence>
<dbReference type="PANTHER" id="PTHR31836">
    <property type="match status" value="1"/>
</dbReference>
<dbReference type="SUPFAM" id="SSF50685">
    <property type="entry name" value="Barwin-like endoglucanases"/>
    <property type="match status" value="1"/>
</dbReference>
<dbReference type="NCBIfam" id="NF041144">
    <property type="entry name" value="expansin_EXLX1"/>
    <property type="match status" value="1"/>
</dbReference>
<dbReference type="CDD" id="cd22272">
    <property type="entry name" value="DPBB_EXLX1-like"/>
    <property type="match status" value="1"/>
</dbReference>